<dbReference type="PIRSF" id="PIRSF003299">
    <property type="entry name" value="VirB8_PtlE"/>
    <property type="match status" value="1"/>
</dbReference>
<gene>
    <name evidence="7" type="ORF">EZM97_25055</name>
</gene>
<dbReference type="Pfam" id="PF04335">
    <property type="entry name" value="VirB8"/>
    <property type="match status" value="1"/>
</dbReference>
<accession>A0A4R0YHP4</accession>
<feature type="domain" description="Bacterial virulence protein VirB8" evidence="6">
    <location>
        <begin position="19"/>
        <end position="237"/>
    </location>
</feature>
<protein>
    <submittedName>
        <fullName evidence="7">Type IV secretion system protein</fullName>
    </submittedName>
</protein>
<dbReference type="Proteomes" id="UP000291822">
    <property type="component" value="Unassembled WGS sequence"/>
</dbReference>
<proteinExistence type="predicted"/>
<evidence type="ECO:0000259" key="6">
    <source>
        <dbReference type="Pfam" id="PF04335"/>
    </source>
</evidence>
<dbReference type="EMBL" id="SJTG01000004">
    <property type="protein sequence ID" value="TCI07940.1"/>
    <property type="molecule type" value="Genomic_DNA"/>
</dbReference>
<reference evidence="7 8" key="1">
    <citation type="submission" date="2019-02" db="EMBL/GenBank/DDBJ databases">
        <title>Dyella amyloliquefaciens sp. nov., isolated from forest soil.</title>
        <authorList>
            <person name="Gao Z.-H."/>
            <person name="Qiu L.-H."/>
        </authorList>
    </citation>
    <scope>NUCLEOTIDE SEQUENCE [LARGE SCALE GENOMIC DNA]</scope>
    <source>
        <strain evidence="7 8">KACC 12747</strain>
    </source>
</reference>
<keyword evidence="3 5" id="KW-1133">Transmembrane helix</keyword>
<organism evidence="7 8">
    <name type="scientific">Dyella soli</name>
    <dbReference type="NCBI Taxonomy" id="522319"/>
    <lineage>
        <taxon>Bacteria</taxon>
        <taxon>Pseudomonadati</taxon>
        <taxon>Pseudomonadota</taxon>
        <taxon>Gammaproteobacteria</taxon>
        <taxon>Lysobacterales</taxon>
        <taxon>Rhodanobacteraceae</taxon>
        <taxon>Dyella</taxon>
    </lineage>
</organism>
<evidence type="ECO:0000313" key="8">
    <source>
        <dbReference type="Proteomes" id="UP000291822"/>
    </source>
</evidence>
<dbReference type="InterPro" id="IPR007430">
    <property type="entry name" value="VirB8"/>
</dbReference>
<name>A0A4R0YHP4_9GAMM</name>
<keyword evidence="4 5" id="KW-0472">Membrane</keyword>
<dbReference type="CDD" id="cd16424">
    <property type="entry name" value="VirB8"/>
    <property type="match status" value="1"/>
</dbReference>
<comment type="caution">
    <text evidence="7">The sequence shown here is derived from an EMBL/GenBank/DDBJ whole genome shotgun (WGS) entry which is preliminary data.</text>
</comment>
<dbReference type="Gene3D" id="3.10.450.230">
    <property type="entry name" value="VirB8 protein"/>
    <property type="match status" value="1"/>
</dbReference>
<evidence type="ECO:0000256" key="4">
    <source>
        <dbReference type="ARBA" id="ARBA00023136"/>
    </source>
</evidence>
<evidence type="ECO:0000256" key="3">
    <source>
        <dbReference type="ARBA" id="ARBA00022989"/>
    </source>
</evidence>
<evidence type="ECO:0000256" key="1">
    <source>
        <dbReference type="ARBA" id="ARBA00004167"/>
    </source>
</evidence>
<feature type="transmembrane region" description="Helical" evidence="5">
    <location>
        <begin position="35"/>
        <end position="56"/>
    </location>
</feature>
<evidence type="ECO:0000313" key="7">
    <source>
        <dbReference type="EMBL" id="TCI07940.1"/>
    </source>
</evidence>
<dbReference type="GO" id="GO:0016020">
    <property type="term" value="C:membrane"/>
    <property type="evidence" value="ECO:0007669"/>
    <property type="project" value="UniProtKB-SubCell"/>
</dbReference>
<sequence>MHKNKNSTRVEETVKRGINFEVTLEEMSRRSERRAWWVASAAMVATVVLAGGYIFVIPLKEKTPFLVMADAYTGTSTVSRLADDRTLGQITTSEAVNRSHIARYVMARESYDEAIMRMRDWKTVFVMSSPGVASAYRAIYADSNPDSPYVVYGKERALRVRILSIVLHSSATNKAPTGATVRFQRSVYAKSSGTSVLLDGKIATLTYSYKPGLKMDERDRVENPLGFQVSNYRIDDDFGESVKPGESHAIEETTS</sequence>
<dbReference type="SUPFAM" id="SSF54427">
    <property type="entry name" value="NTF2-like"/>
    <property type="match status" value="1"/>
</dbReference>
<evidence type="ECO:0000256" key="5">
    <source>
        <dbReference type="SAM" id="Phobius"/>
    </source>
</evidence>
<keyword evidence="2 5" id="KW-0812">Transmembrane</keyword>
<dbReference type="GO" id="GO:0030255">
    <property type="term" value="P:protein secretion by the type IV secretion system"/>
    <property type="evidence" value="ECO:0007669"/>
    <property type="project" value="InterPro"/>
</dbReference>
<dbReference type="AlphaFoldDB" id="A0A4R0YHP4"/>
<comment type="subcellular location">
    <subcellularLocation>
        <location evidence="1">Membrane</location>
        <topology evidence="1">Single-pass membrane protein</topology>
    </subcellularLocation>
</comment>
<dbReference type="InterPro" id="IPR026264">
    <property type="entry name" value="VirB8/PtlE"/>
</dbReference>
<evidence type="ECO:0000256" key="2">
    <source>
        <dbReference type="ARBA" id="ARBA00022692"/>
    </source>
</evidence>
<keyword evidence="8" id="KW-1185">Reference proteome</keyword>
<dbReference type="RefSeq" id="WP_131152117.1">
    <property type="nucleotide sequence ID" value="NZ_SJTG01000004.1"/>
</dbReference>
<dbReference type="InterPro" id="IPR032710">
    <property type="entry name" value="NTF2-like_dom_sf"/>
</dbReference>